<dbReference type="EMBL" id="DVGK01000042">
    <property type="protein sequence ID" value="HIR12956.1"/>
    <property type="molecule type" value="Genomic_DNA"/>
</dbReference>
<protein>
    <submittedName>
        <fullName evidence="2">Uncharacterized protein</fullName>
    </submittedName>
</protein>
<gene>
    <name evidence="2" type="ORF">IAB31_03420</name>
</gene>
<sequence>MSMRDLEQNAEGLKTRVKEKVKEAQEMRQEVEAFKAELSGMPGGLDAEIVSAIRESEEQGRQEAISDIDNVERQADQDQQEGQRVQSEVDSKIQENNTAAGKLESARGNKYGKGVEGAIRSIETNNAQGEQIKSGLEAAMQEAMSDLNTAKSGI</sequence>
<dbReference type="AlphaFoldDB" id="A0A9D1AAJ7"/>
<evidence type="ECO:0000313" key="2">
    <source>
        <dbReference type="EMBL" id="HIR12956.1"/>
    </source>
</evidence>
<name>A0A9D1AAJ7_9FIRM</name>
<dbReference type="Proteomes" id="UP000886757">
    <property type="component" value="Unassembled WGS sequence"/>
</dbReference>
<accession>A0A9D1AAJ7</accession>
<reference evidence="2" key="2">
    <citation type="journal article" date="2021" name="PeerJ">
        <title>Extensive microbial diversity within the chicken gut microbiome revealed by metagenomics and culture.</title>
        <authorList>
            <person name="Gilroy R."/>
            <person name="Ravi A."/>
            <person name="Getino M."/>
            <person name="Pursley I."/>
            <person name="Horton D.L."/>
            <person name="Alikhan N.F."/>
            <person name="Baker D."/>
            <person name="Gharbi K."/>
            <person name="Hall N."/>
            <person name="Watson M."/>
            <person name="Adriaenssens E.M."/>
            <person name="Foster-Nyarko E."/>
            <person name="Jarju S."/>
            <person name="Secka A."/>
            <person name="Antonio M."/>
            <person name="Oren A."/>
            <person name="Chaudhuri R.R."/>
            <person name="La Ragione R."/>
            <person name="Hildebrand F."/>
            <person name="Pallen M.J."/>
        </authorList>
    </citation>
    <scope>NUCLEOTIDE SEQUENCE</scope>
    <source>
        <strain evidence="2">ChiSjej4B22-8148</strain>
    </source>
</reference>
<comment type="caution">
    <text evidence="2">The sequence shown here is derived from an EMBL/GenBank/DDBJ whole genome shotgun (WGS) entry which is preliminary data.</text>
</comment>
<organism evidence="2 3">
    <name type="scientific">Candidatus Choladousia intestinavium</name>
    <dbReference type="NCBI Taxonomy" id="2840727"/>
    <lineage>
        <taxon>Bacteria</taxon>
        <taxon>Bacillati</taxon>
        <taxon>Bacillota</taxon>
        <taxon>Clostridia</taxon>
        <taxon>Lachnospirales</taxon>
        <taxon>Lachnospiraceae</taxon>
        <taxon>Lachnospiraceae incertae sedis</taxon>
        <taxon>Candidatus Choladousia</taxon>
    </lineage>
</organism>
<reference evidence="2" key="1">
    <citation type="submission" date="2020-10" db="EMBL/GenBank/DDBJ databases">
        <authorList>
            <person name="Gilroy R."/>
        </authorList>
    </citation>
    <scope>NUCLEOTIDE SEQUENCE</scope>
    <source>
        <strain evidence="2">ChiSjej4B22-8148</strain>
    </source>
</reference>
<evidence type="ECO:0000313" key="3">
    <source>
        <dbReference type="Proteomes" id="UP000886757"/>
    </source>
</evidence>
<proteinExistence type="predicted"/>
<feature type="region of interest" description="Disordered" evidence="1">
    <location>
        <begin position="54"/>
        <end position="110"/>
    </location>
</feature>
<evidence type="ECO:0000256" key="1">
    <source>
        <dbReference type="SAM" id="MobiDB-lite"/>
    </source>
</evidence>